<dbReference type="Proteomes" id="UP000322499">
    <property type="component" value="Unassembled WGS sequence"/>
</dbReference>
<dbReference type="EMBL" id="VNHW01000003">
    <property type="protein sequence ID" value="TYP88969.1"/>
    <property type="molecule type" value="Genomic_DNA"/>
</dbReference>
<feature type="compositionally biased region" description="Basic and acidic residues" evidence="1">
    <location>
        <begin position="76"/>
        <end position="92"/>
    </location>
</feature>
<comment type="caution">
    <text evidence="2">The sequence shown here is derived from an EMBL/GenBank/DDBJ whole genome shotgun (WGS) entry which is preliminary data.</text>
</comment>
<name>A0A5S5D2V4_9ACTN</name>
<accession>A0A5S5D2V4</accession>
<keyword evidence="3" id="KW-1185">Reference proteome</keyword>
<organism evidence="2 3">
    <name type="scientific">Blastococcus xanthinilyticus</name>
    <dbReference type="NCBI Taxonomy" id="1564164"/>
    <lineage>
        <taxon>Bacteria</taxon>
        <taxon>Bacillati</taxon>
        <taxon>Actinomycetota</taxon>
        <taxon>Actinomycetes</taxon>
        <taxon>Geodermatophilales</taxon>
        <taxon>Geodermatophilaceae</taxon>
        <taxon>Blastococcus</taxon>
    </lineage>
</organism>
<feature type="compositionally biased region" description="Basic residues" evidence="1">
    <location>
        <begin position="95"/>
        <end position="104"/>
    </location>
</feature>
<evidence type="ECO:0000256" key="1">
    <source>
        <dbReference type="SAM" id="MobiDB-lite"/>
    </source>
</evidence>
<dbReference type="RefSeq" id="WP_166532191.1">
    <property type="nucleotide sequence ID" value="NZ_VNHW01000003.1"/>
</dbReference>
<gene>
    <name evidence="2" type="ORF">BD833_103125</name>
</gene>
<evidence type="ECO:0000313" key="3">
    <source>
        <dbReference type="Proteomes" id="UP000322499"/>
    </source>
</evidence>
<proteinExistence type="predicted"/>
<evidence type="ECO:0000313" key="2">
    <source>
        <dbReference type="EMBL" id="TYP88969.1"/>
    </source>
</evidence>
<feature type="region of interest" description="Disordered" evidence="1">
    <location>
        <begin position="65"/>
        <end position="104"/>
    </location>
</feature>
<sequence>MSTDENLQRAPGSGRVRRDPDPLQMTEVEKRIAEWEARHDVAARGSRAAPDVVQHYVAHERLTQGIRPRPAGSHAAAREVARPRPPAEEPPRGRGLLRRLVHRG</sequence>
<feature type="region of interest" description="Disordered" evidence="1">
    <location>
        <begin position="1"/>
        <end position="24"/>
    </location>
</feature>
<protein>
    <submittedName>
        <fullName evidence="2">Uncharacterized protein</fullName>
    </submittedName>
</protein>
<dbReference type="AlphaFoldDB" id="A0A5S5D2V4"/>
<reference evidence="2 3" key="1">
    <citation type="submission" date="2019-07" db="EMBL/GenBank/DDBJ databases">
        <title>Genomic Encyclopedia of Archaeal and Bacterial Type Strains, Phase II (KMG-II): from individual species to whole genera.</title>
        <authorList>
            <person name="Goeker M."/>
        </authorList>
    </citation>
    <scope>NUCLEOTIDE SEQUENCE [LARGE SCALE GENOMIC DNA]</scope>
    <source>
        <strain evidence="2 3">DSM 46842</strain>
    </source>
</reference>